<dbReference type="Proteomes" id="UP000778523">
    <property type="component" value="Unassembled WGS sequence"/>
</dbReference>
<dbReference type="InterPro" id="IPR050237">
    <property type="entry name" value="ATP-dep_AMP-bd_enzyme"/>
</dbReference>
<protein>
    <submittedName>
        <fullName evidence="3">Acyl-CoA ligase (AMP-forming), exosortase A system-associated</fullName>
    </submittedName>
</protein>
<dbReference type="InterPro" id="IPR045851">
    <property type="entry name" value="AMP-bd_C_sf"/>
</dbReference>
<evidence type="ECO:0000313" key="3">
    <source>
        <dbReference type="EMBL" id="NSL55289.1"/>
    </source>
</evidence>
<evidence type="ECO:0000259" key="2">
    <source>
        <dbReference type="Pfam" id="PF13193"/>
    </source>
</evidence>
<comment type="caution">
    <text evidence="3">The sequence shown here is derived from an EMBL/GenBank/DDBJ whole genome shotgun (WGS) entry which is preliminary data.</text>
</comment>
<dbReference type="InterPro" id="IPR025110">
    <property type="entry name" value="AMP-bd_C"/>
</dbReference>
<dbReference type="Gene3D" id="3.40.50.12780">
    <property type="entry name" value="N-terminal domain of ligase-like"/>
    <property type="match status" value="1"/>
</dbReference>
<feature type="domain" description="AMP-binding enzyme C-terminal" evidence="2">
    <location>
        <begin position="435"/>
        <end position="510"/>
    </location>
</feature>
<dbReference type="InterPro" id="IPR000873">
    <property type="entry name" value="AMP-dep_synth/lig_dom"/>
</dbReference>
<dbReference type="RefSeq" id="WP_170021720.1">
    <property type="nucleotide sequence ID" value="NZ_JABCSC020000002.1"/>
</dbReference>
<dbReference type="InterPro" id="IPR020845">
    <property type="entry name" value="AMP-binding_CS"/>
</dbReference>
<dbReference type="InterPro" id="IPR042099">
    <property type="entry name" value="ANL_N_sf"/>
</dbReference>
<keyword evidence="3" id="KW-0436">Ligase</keyword>
<sequence length="533" mass="57572">MRDSWLLHHLIENSAARSPAAPALTAGSHTLDYASLWQATAAFASGLTALGLGRNERVAIWLDKRIETVVASFGTTAAGGVFVPVNPLLKPEQVAYILRDCNVRMLVTSPERLATLQDVLPHCADLRHVLLTAPASSQPPCAVHAWAEFLQTGGHFTPPATELDMAAILYTSGSTGRPKGVVLSHRNLVAGAKSVANYLGNRPDDSLLAALPLSFDAGFSQLTTAFHAGARVVLLNYLMPRDVIKTLAREKITGLTAVPPLWIQLAQQAWPESIASHLRYIANTGGHMPLATLQALQARLPQTTPYLMYGLTEAFRATYLDPEEVTRRPDSIGKAIPDNEVLVLRPNGTECAANEPGELVQRGPLVAMGYWNDAEKTAERFRPVPSALRPHGLMLPEMAVYSGDTVRRDEEGFLYFIGRTDEMIKTSGYRVSPAEVEEEAYATGLLAECAAVGVPHPQLGAAIVLIATPSHADLDSTALLAALKVRLPAYQLPAYIALRHEPLPRNANGKIDRKALATTFLDLFPNPPLDDPA</sequence>
<dbReference type="GO" id="GO:0016874">
    <property type="term" value="F:ligase activity"/>
    <property type="evidence" value="ECO:0007669"/>
    <property type="project" value="UniProtKB-KW"/>
</dbReference>
<keyword evidence="4" id="KW-1185">Reference proteome</keyword>
<dbReference type="SUPFAM" id="SSF56801">
    <property type="entry name" value="Acetyl-CoA synthetase-like"/>
    <property type="match status" value="1"/>
</dbReference>
<dbReference type="Pfam" id="PF13193">
    <property type="entry name" value="AMP-binding_C"/>
    <property type="match status" value="1"/>
</dbReference>
<gene>
    <name evidence="3" type="ORF">HJ583_009665</name>
</gene>
<feature type="domain" description="AMP-dependent synthetase/ligase" evidence="1">
    <location>
        <begin position="12"/>
        <end position="371"/>
    </location>
</feature>
<dbReference type="PROSITE" id="PS00455">
    <property type="entry name" value="AMP_BINDING"/>
    <property type="match status" value="1"/>
</dbReference>
<dbReference type="Gene3D" id="3.30.300.30">
    <property type="match status" value="1"/>
</dbReference>
<proteinExistence type="predicted"/>
<dbReference type="NCBIfam" id="TIGR03098">
    <property type="entry name" value="ligase_PEP_1"/>
    <property type="match status" value="1"/>
</dbReference>
<accession>A0ABX2IF45</accession>
<organism evidence="3 4">
    <name type="scientific">Uliginosibacterium aquaticum</name>
    <dbReference type="NCBI Taxonomy" id="2731212"/>
    <lineage>
        <taxon>Bacteria</taxon>
        <taxon>Pseudomonadati</taxon>
        <taxon>Pseudomonadota</taxon>
        <taxon>Betaproteobacteria</taxon>
        <taxon>Rhodocyclales</taxon>
        <taxon>Zoogloeaceae</taxon>
        <taxon>Uliginosibacterium</taxon>
    </lineage>
</organism>
<dbReference type="EMBL" id="JABCSC020000002">
    <property type="protein sequence ID" value="NSL55289.1"/>
    <property type="molecule type" value="Genomic_DNA"/>
</dbReference>
<evidence type="ECO:0000259" key="1">
    <source>
        <dbReference type="Pfam" id="PF00501"/>
    </source>
</evidence>
<dbReference type="InterPro" id="IPR017529">
    <property type="entry name" value="AcylCoA_ligase_PEP_1"/>
</dbReference>
<name>A0ABX2IF45_9RHOO</name>
<dbReference type="PANTHER" id="PTHR43767:SF10">
    <property type="entry name" value="SURFACTIN SYNTHASE SUBUNIT 1"/>
    <property type="match status" value="1"/>
</dbReference>
<dbReference type="Pfam" id="PF00501">
    <property type="entry name" value="AMP-binding"/>
    <property type="match status" value="1"/>
</dbReference>
<reference evidence="3 4" key="1">
    <citation type="submission" date="2020-06" db="EMBL/GenBank/DDBJ databases">
        <title>Draft genome of Uliginosibacterium sp. IMCC34675.</title>
        <authorList>
            <person name="Song J."/>
        </authorList>
    </citation>
    <scope>NUCLEOTIDE SEQUENCE [LARGE SCALE GENOMIC DNA]</scope>
    <source>
        <strain evidence="3 4">IMCC34675</strain>
    </source>
</reference>
<evidence type="ECO:0000313" key="4">
    <source>
        <dbReference type="Proteomes" id="UP000778523"/>
    </source>
</evidence>
<dbReference type="PANTHER" id="PTHR43767">
    <property type="entry name" value="LONG-CHAIN-FATTY-ACID--COA LIGASE"/>
    <property type="match status" value="1"/>
</dbReference>